<evidence type="ECO:0000256" key="5">
    <source>
        <dbReference type="ARBA" id="ARBA00022989"/>
    </source>
</evidence>
<evidence type="ECO:0000256" key="2">
    <source>
        <dbReference type="ARBA" id="ARBA00010792"/>
    </source>
</evidence>
<name>A0A839QSF6_9MICC</name>
<protein>
    <submittedName>
        <fullName evidence="9">Membrane protein DedA with SNARE-associated domain</fullName>
    </submittedName>
</protein>
<comment type="similarity">
    <text evidence="2 7">Belongs to the DedA family.</text>
</comment>
<evidence type="ECO:0000256" key="4">
    <source>
        <dbReference type="ARBA" id="ARBA00022692"/>
    </source>
</evidence>
<dbReference type="Proteomes" id="UP000523000">
    <property type="component" value="Unassembled WGS sequence"/>
</dbReference>
<keyword evidence="3 7" id="KW-1003">Cell membrane</keyword>
<dbReference type="RefSeq" id="WP_183512471.1">
    <property type="nucleotide sequence ID" value="NZ_BAABGK010000095.1"/>
</dbReference>
<proteinExistence type="inferred from homology"/>
<comment type="subcellular location">
    <subcellularLocation>
        <location evidence="1 7">Cell membrane</location>
        <topology evidence="1 7">Multi-pass membrane protein</topology>
    </subcellularLocation>
</comment>
<keyword evidence="4 7" id="KW-0812">Transmembrane</keyword>
<feature type="domain" description="VTT" evidence="8">
    <location>
        <begin position="33"/>
        <end position="157"/>
    </location>
</feature>
<keyword evidence="10" id="KW-1185">Reference proteome</keyword>
<feature type="transmembrane region" description="Helical" evidence="7">
    <location>
        <begin position="170"/>
        <end position="187"/>
    </location>
</feature>
<dbReference type="PANTHER" id="PTHR30353">
    <property type="entry name" value="INNER MEMBRANE PROTEIN DEDA-RELATED"/>
    <property type="match status" value="1"/>
</dbReference>
<accession>A0A839QSF6</accession>
<evidence type="ECO:0000256" key="1">
    <source>
        <dbReference type="ARBA" id="ARBA00004651"/>
    </source>
</evidence>
<evidence type="ECO:0000313" key="10">
    <source>
        <dbReference type="Proteomes" id="UP000523000"/>
    </source>
</evidence>
<sequence length="210" mass="21855">MNALDGILLQADQWWVYPVAALFIAASGLIPPVPSAAVFVALGALAGVAGGPSILWLMVAMVAGALLGDVLTFMLVRGDRIGGLLNLAGMRWQRAIDGAQDRMTKQGVSVLMVSRFIPLGRISTNVVLGLGPRTYGTLVGLSVLAALPWTIFTVGIGVATCFWPNISTTTAVVVAVLLSIVLGWLIGKLNGWADTRSGIDSDTESAPVEA</sequence>
<evidence type="ECO:0000256" key="7">
    <source>
        <dbReference type="RuleBase" id="RU367016"/>
    </source>
</evidence>
<comment type="caution">
    <text evidence="9">The sequence shown here is derived from an EMBL/GenBank/DDBJ whole genome shotgun (WGS) entry which is preliminary data.</text>
</comment>
<dbReference type="EMBL" id="JACHVS010000002">
    <property type="protein sequence ID" value="MBB2996896.1"/>
    <property type="molecule type" value="Genomic_DNA"/>
</dbReference>
<feature type="transmembrane region" description="Helical" evidence="7">
    <location>
        <begin position="15"/>
        <end position="42"/>
    </location>
</feature>
<evidence type="ECO:0000256" key="3">
    <source>
        <dbReference type="ARBA" id="ARBA00022475"/>
    </source>
</evidence>
<keyword evidence="6 7" id="KW-0472">Membrane</keyword>
<evidence type="ECO:0000259" key="8">
    <source>
        <dbReference type="Pfam" id="PF09335"/>
    </source>
</evidence>
<dbReference type="AlphaFoldDB" id="A0A839QSF6"/>
<reference evidence="9 10" key="1">
    <citation type="submission" date="2020-08" db="EMBL/GenBank/DDBJ databases">
        <title>Sequencing the genomes of 1000 actinobacteria strains.</title>
        <authorList>
            <person name="Klenk H.-P."/>
        </authorList>
    </citation>
    <scope>NUCLEOTIDE SEQUENCE [LARGE SCALE GENOMIC DNA]</scope>
    <source>
        <strain evidence="9 10">DSM 22826</strain>
    </source>
</reference>
<dbReference type="InterPro" id="IPR032816">
    <property type="entry name" value="VTT_dom"/>
</dbReference>
<gene>
    <name evidence="9" type="ORF">E9229_003143</name>
</gene>
<keyword evidence="5 7" id="KW-1133">Transmembrane helix</keyword>
<organism evidence="9 10">
    <name type="scientific">Paeniglutamicibacter cryotolerans</name>
    <dbReference type="NCBI Taxonomy" id="670079"/>
    <lineage>
        <taxon>Bacteria</taxon>
        <taxon>Bacillati</taxon>
        <taxon>Actinomycetota</taxon>
        <taxon>Actinomycetes</taxon>
        <taxon>Micrococcales</taxon>
        <taxon>Micrococcaceae</taxon>
        <taxon>Paeniglutamicibacter</taxon>
    </lineage>
</organism>
<evidence type="ECO:0000256" key="6">
    <source>
        <dbReference type="ARBA" id="ARBA00023136"/>
    </source>
</evidence>
<dbReference type="PANTHER" id="PTHR30353:SF0">
    <property type="entry name" value="TRANSMEMBRANE PROTEIN"/>
    <property type="match status" value="1"/>
</dbReference>
<feature type="transmembrane region" description="Helical" evidence="7">
    <location>
        <begin position="138"/>
        <end position="163"/>
    </location>
</feature>
<dbReference type="Pfam" id="PF09335">
    <property type="entry name" value="VTT_dom"/>
    <property type="match status" value="1"/>
</dbReference>
<dbReference type="GO" id="GO:0005886">
    <property type="term" value="C:plasma membrane"/>
    <property type="evidence" value="ECO:0007669"/>
    <property type="project" value="UniProtKB-SubCell"/>
</dbReference>
<dbReference type="InterPro" id="IPR032818">
    <property type="entry name" value="DedA-like"/>
</dbReference>
<evidence type="ECO:0000313" key="9">
    <source>
        <dbReference type="EMBL" id="MBB2996896.1"/>
    </source>
</evidence>
<feature type="transmembrane region" description="Helical" evidence="7">
    <location>
        <begin position="54"/>
        <end position="76"/>
    </location>
</feature>